<dbReference type="PANTHER" id="PTHR11017">
    <property type="entry name" value="LEUCINE-RICH REPEAT-CONTAINING PROTEIN"/>
    <property type="match status" value="1"/>
</dbReference>
<accession>A0A6L2KS70</accession>
<dbReference type="SUPFAM" id="SSF52540">
    <property type="entry name" value="P-loop containing nucleoside triphosphate hydrolases"/>
    <property type="match status" value="1"/>
</dbReference>
<dbReference type="InterPro" id="IPR035897">
    <property type="entry name" value="Toll_tir_struct_dom_sf"/>
</dbReference>
<sequence length="674" mass="76790">MPDRGLDRNGTVQSGSVSFRGEDTRNTFVSHLYKALEQHGIKTYKDDEKIKKGETINNQLIESNEDSRFLVIMFSMNYASSSWCLDELVKIMECQKVAEQTAYPVFMMRSPLKEALKEAADLAGWELKKTANGADEKLVGMEMKINDVLSSLKIGVQDVRMIEIKGIGGGGKTTLSRAVYDQISNQFEGKSFVENLEALCGASNWFKPGSKIIITTRDEQVLVAYRVNFVHIFVYKINLLSADEVICLFSRYAFEREIPIEEYKDLSGEVVKYADGLPLTIKVLEATMEKLEISYNGLEADYKEIFLDISCLLEGWYEDKAIRTLESCCFYARNGLRVIEQKSLIQISKYGVLDMHDHIQEMGRLIVRRLHPDKPYRHSRVGTKATKCIKLRTKDLHVKGLANLKELRFLTVYSLNNEVSGSEDDCYGSDQESDEVLHKLRFLDIFDLKVRTLDLRLTPNLEMLHIIACEDLNFTGTLKSIKLRSLKLSHSKLMILKLGVTPNLVELILKDCNDLVELNMLAKSGNLRSLKLSNSKLRILDLEITLNLIELILEDCKYLIELHMPVDSLYLRSFKISHSNLRILDLGFTLDLAELILKDCNDLVELYMPASCLSLISLGISYTIFRNLDLRIIPNLKTLSLKDCLDLIEHMSSKCPQLISLGHSKLRTLHLRNT</sequence>
<dbReference type="GO" id="GO:0043531">
    <property type="term" value="F:ADP binding"/>
    <property type="evidence" value="ECO:0007669"/>
    <property type="project" value="InterPro"/>
</dbReference>
<evidence type="ECO:0000256" key="1">
    <source>
        <dbReference type="ARBA" id="ARBA00022737"/>
    </source>
</evidence>
<dbReference type="SMART" id="SM00255">
    <property type="entry name" value="TIR"/>
    <property type="match status" value="1"/>
</dbReference>
<dbReference type="Pfam" id="PF23282">
    <property type="entry name" value="WHD_ROQ1"/>
    <property type="match status" value="1"/>
</dbReference>
<dbReference type="AlphaFoldDB" id="A0A6L2KS70"/>
<name>A0A6L2KS70_TANCI</name>
<dbReference type="InterPro" id="IPR044974">
    <property type="entry name" value="Disease_R_plants"/>
</dbReference>
<dbReference type="PRINTS" id="PR00364">
    <property type="entry name" value="DISEASERSIST"/>
</dbReference>
<dbReference type="InterPro" id="IPR000157">
    <property type="entry name" value="TIR_dom"/>
</dbReference>
<proteinExistence type="predicted"/>
<dbReference type="SUPFAM" id="SSF52200">
    <property type="entry name" value="Toll/Interleukin receptor TIR domain"/>
    <property type="match status" value="1"/>
</dbReference>
<keyword evidence="1" id="KW-0677">Repeat</keyword>
<dbReference type="Pfam" id="PF01582">
    <property type="entry name" value="TIR"/>
    <property type="match status" value="1"/>
</dbReference>
<evidence type="ECO:0000313" key="3">
    <source>
        <dbReference type="EMBL" id="GEU50875.1"/>
    </source>
</evidence>
<dbReference type="InterPro" id="IPR032675">
    <property type="entry name" value="LRR_dom_sf"/>
</dbReference>
<evidence type="ECO:0000259" key="2">
    <source>
        <dbReference type="PROSITE" id="PS50104"/>
    </source>
</evidence>
<dbReference type="InterPro" id="IPR027417">
    <property type="entry name" value="P-loop_NTPase"/>
</dbReference>
<dbReference type="SUPFAM" id="SSF52058">
    <property type="entry name" value="L domain-like"/>
    <property type="match status" value="1"/>
</dbReference>
<dbReference type="GO" id="GO:0007165">
    <property type="term" value="P:signal transduction"/>
    <property type="evidence" value="ECO:0007669"/>
    <property type="project" value="InterPro"/>
</dbReference>
<dbReference type="PROSITE" id="PS50104">
    <property type="entry name" value="TIR"/>
    <property type="match status" value="1"/>
</dbReference>
<dbReference type="Gene3D" id="3.40.50.10140">
    <property type="entry name" value="Toll/interleukin-1 receptor homology (TIR) domain"/>
    <property type="match status" value="1"/>
</dbReference>
<protein>
    <recommendedName>
        <fullName evidence="2">TIR domain-containing protein</fullName>
    </recommendedName>
</protein>
<dbReference type="PANTHER" id="PTHR11017:SF544">
    <property type="entry name" value="ADP-RIBOSYL CYCLASE_CYCLIC ADP-RIBOSE HYDROLASE"/>
    <property type="match status" value="1"/>
</dbReference>
<dbReference type="EMBL" id="BKCJ010002780">
    <property type="protein sequence ID" value="GEU50875.1"/>
    <property type="molecule type" value="Genomic_DNA"/>
</dbReference>
<reference evidence="3" key="1">
    <citation type="journal article" date="2019" name="Sci. Rep.">
        <title>Draft genome of Tanacetum cinerariifolium, the natural source of mosquito coil.</title>
        <authorList>
            <person name="Yamashiro T."/>
            <person name="Shiraishi A."/>
            <person name="Satake H."/>
            <person name="Nakayama K."/>
        </authorList>
    </citation>
    <scope>NUCLEOTIDE SEQUENCE</scope>
</reference>
<dbReference type="InterPro" id="IPR058192">
    <property type="entry name" value="WHD_ROQ1-like"/>
</dbReference>
<gene>
    <name evidence="3" type="ORF">Tci_022853</name>
</gene>
<dbReference type="GO" id="GO:0006952">
    <property type="term" value="P:defense response"/>
    <property type="evidence" value="ECO:0007669"/>
    <property type="project" value="InterPro"/>
</dbReference>
<dbReference type="Gene3D" id="3.40.50.300">
    <property type="entry name" value="P-loop containing nucleotide triphosphate hydrolases"/>
    <property type="match status" value="1"/>
</dbReference>
<feature type="domain" description="TIR" evidence="2">
    <location>
        <begin position="11"/>
        <end position="143"/>
    </location>
</feature>
<dbReference type="Gene3D" id="3.80.10.10">
    <property type="entry name" value="Ribonuclease Inhibitor"/>
    <property type="match status" value="1"/>
</dbReference>
<comment type="caution">
    <text evidence="3">The sequence shown here is derived from an EMBL/GenBank/DDBJ whole genome shotgun (WGS) entry which is preliminary data.</text>
</comment>
<organism evidence="3">
    <name type="scientific">Tanacetum cinerariifolium</name>
    <name type="common">Dalmatian daisy</name>
    <name type="synonym">Chrysanthemum cinerariifolium</name>
    <dbReference type="NCBI Taxonomy" id="118510"/>
    <lineage>
        <taxon>Eukaryota</taxon>
        <taxon>Viridiplantae</taxon>
        <taxon>Streptophyta</taxon>
        <taxon>Embryophyta</taxon>
        <taxon>Tracheophyta</taxon>
        <taxon>Spermatophyta</taxon>
        <taxon>Magnoliopsida</taxon>
        <taxon>eudicotyledons</taxon>
        <taxon>Gunneridae</taxon>
        <taxon>Pentapetalae</taxon>
        <taxon>asterids</taxon>
        <taxon>campanulids</taxon>
        <taxon>Asterales</taxon>
        <taxon>Asteraceae</taxon>
        <taxon>Asteroideae</taxon>
        <taxon>Anthemideae</taxon>
        <taxon>Anthemidinae</taxon>
        <taxon>Tanacetum</taxon>
    </lineage>
</organism>